<proteinExistence type="inferred from homology"/>
<dbReference type="AlphaFoldDB" id="A0A653DIZ7"/>
<evidence type="ECO:0000256" key="3">
    <source>
        <dbReference type="ARBA" id="ARBA00022525"/>
    </source>
</evidence>
<feature type="signal peptide" evidence="6">
    <location>
        <begin position="1"/>
        <end position="19"/>
    </location>
</feature>
<sequence>MMNTVSIIVLLSALSLSQAADKLKVSLYYESLCGGCGDWIRTQLHPVYSEFEDYLEIDLVPWGFSMVDRVGNKIDFWCQHGPEECYGNMIHACALDSNPPKTALEFISCCEGQENRTSDETFQKCAKEVGIKFEDLIHCSKTKGTVLQLENAKKSDNVDYGWVPYITFNDKDDKYVSSDAEEHFKDVVCKLFADKPPKGCLPPMNKTNVRKA</sequence>
<accession>A0A653DIZ7</accession>
<evidence type="ECO:0000256" key="6">
    <source>
        <dbReference type="SAM" id="SignalP"/>
    </source>
</evidence>
<keyword evidence="4 6" id="KW-0732">Signal</keyword>
<evidence type="ECO:0008006" key="9">
    <source>
        <dbReference type="Google" id="ProtNLM"/>
    </source>
</evidence>
<keyword evidence="3" id="KW-0964">Secreted</keyword>
<organism evidence="7 8">
    <name type="scientific">Callosobruchus maculatus</name>
    <name type="common">Southern cowpea weevil</name>
    <name type="synonym">Pulse bruchid</name>
    <dbReference type="NCBI Taxonomy" id="64391"/>
    <lineage>
        <taxon>Eukaryota</taxon>
        <taxon>Metazoa</taxon>
        <taxon>Ecdysozoa</taxon>
        <taxon>Arthropoda</taxon>
        <taxon>Hexapoda</taxon>
        <taxon>Insecta</taxon>
        <taxon>Pterygota</taxon>
        <taxon>Neoptera</taxon>
        <taxon>Endopterygota</taxon>
        <taxon>Coleoptera</taxon>
        <taxon>Polyphaga</taxon>
        <taxon>Cucujiformia</taxon>
        <taxon>Chrysomeloidea</taxon>
        <taxon>Chrysomelidae</taxon>
        <taxon>Bruchinae</taxon>
        <taxon>Bruchini</taxon>
        <taxon>Callosobruchus</taxon>
    </lineage>
</organism>
<evidence type="ECO:0000313" key="8">
    <source>
        <dbReference type="Proteomes" id="UP000410492"/>
    </source>
</evidence>
<reference evidence="7 8" key="1">
    <citation type="submission" date="2019-01" db="EMBL/GenBank/DDBJ databases">
        <authorList>
            <person name="Sayadi A."/>
        </authorList>
    </citation>
    <scope>NUCLEOTIDE SEQUENCE [LARGE SCALE GENOMIC DNA]</scope>
</reference>
<dbReference type="GO" id="GO:0005576">
    <property type="term" value="C:extracellular region"/>
    <property type="evidence" value="ECO:0007669"/>
    <property type="project" value="UniProtKB-SubCell"/>
</dbReference>
<dbReference type="Gene3D" id="3.40.30.10">
    <property type="entry name" value="Glutaredoxin"/>
    <property type="match status" value="1"/>
</dbReference>
<dbReference type="InterPro" id="IPR004911">
    <property type="entry name" value="Interferon-induced_GILT"/>
</dbReference>
<name>A0A653DIZ7_CALMS</name>
<keyword evidence="8" id="KW-1185">Reference proteome</keyword>
<evidence type="ECO:0000256" key="5">
    <source>
        <dbReference type="ARBA" id="ARBA00023180"/>
    </source>
</evidence>
<comment type="subcellular location">
    <subcellularLocation>
        <location evidence="1">Secreted</location>
    </subcellularLocation>
</comment>
<feature type="chain" id="PRO_5024841952" description="Saposin B-type domain-containing protein" evidence="6">
    <location>
        <begin position="20"/>
        <end position="212"/>
    </location>
</feature>
<dbReference type="PANTHER" id="PTHR13234:SF8">
    <property type="entry name" value="GAMMA-INTERFERON-INDUCIBLE LYSOSOMAL THIOL REDUCTASE"/>
    <property type="match status" value="1"/>
</dbReference>
<protein>
    <recommendedName>
        <fullName evidence="9">Saposin B-type domain-containing protein</fullName>
    </recommendedName>
</protein>
<evidence type="ECO:0000313" key="7">
    <source>
        <dbReference type="EMBL" id="VEN59994.1"/>
    </source>
</evidence>
<dbReference type="GO" id="GO:0016671">
    <property type="term" value="F:oxidoreductase activity, acting on a sulfur group of donors, disulfide as acceptor"/>
    <property type="evidence" value="ECO:0007669"/>
    <property type="project" value="InterPro"/>
</dbReference>
<evidence type="ECO:0000256" key="2">
    <source>
        <dbReference type="ARBA" id="ARBA00005679"/>
    </source>
</evidence>
<comment type="similarity">
    <text evidence="2">Belongs to the GILT family.</text>
</comment>
<gene>
    <name evidence="7" type="ORF">CALMAC_LOCUS17820</name>
</gene>
<dbReference type="OrthoDB" id="958254at2759"/>
<dbReference type="Proteomes" id="UP000410492">
    <property type="component" value="Unassembled WGS sequence"/>
</dbReference>
<dbReference type="Pfam" id="PF03227">
    <property type="entry name" value="GILT"/>
    <property type="match status" value="1"/>
</dbReference>
<dbReference type="EMBL" id="CAACVG010012270">
    <property type="protein sequence ID" value="VEN59994.1"/>
    <property type="molecule type" value="Genomic_DNA"/>
</dbReference>
<evidence type="ECO:0000256" key="4">
    <source>
        <dbReference type="ARBA" id="ARBA00022729"/>
    </source>
</evidence>
<keyword evidence="5" id="KW-0325">Glycoprotein</keyword>
<evidence type="ECO:0000256" key="1">
    <source>
        <dbReference type="ARBA" id="ARBA00004613"/>
    </source>
</evidence>
<dbReference type="PANTHER" id="PTHR13234">
    <property type="entry name" value="GAMMA-INTERFERON INDUCIBLE LYSOSOMAL THIOL REDUCTASE GILT"/>
    <property type="match status" value="1"/>
</dbReference>